<feature type="domain" description="DUF3615" evidence="2">
    <location>
        <begin position="60"/>
        <end position="197"/>
    </location>
</feature>
<dbReference type="AlphaFoldDB" id="A0A5J9UIP3"/>
<dbReference type="PANTHER" id="PTHR33326">
    <property type="entry name" value="OS05G0543800 PROTEIN"/>
    <property type="match status" value="1"/>
</dbReference>
<dbReference type="Pfam" id="PF12274">
    <property type="entry name" value="DUF3615"/>
    <property type="match status" value="1"/>
</dbReference>
<evidence type="ECO:0000259" key="2">
    <source>
        <dbReference type="Pfam" id="PF12274"/>
    </source>
</evidence>
<keyword evidence="4" id="KW-1185">Reference proteome</keyword>
<protein>
    <recommendedName>
        <fullName evidence="2">DUF3615 domain-containing protein</fullName>
    </recommendedName>
</protein>
<gene>
    <name evidence="3" type="ORF">EJB05_26038</name>
</gene>
<dbReference type="PANTHER" id="PTHR33326:SF45">
    <property type="entry name" value="OS05G0477500 PROTEIN"/>
    <property type="match status" value="1"/>
</dbReference>
<evidence type="ECO:0000313" key="4">
    <source>
        <dbReference type="Proteomes" id="UP000324897"/>
    </source>
</evidence>
<dbReference type="EMBL" id="RWGY01000013">
    <property type="protein sequence ID" value="TVU23659.1"/>
    <property type="molecule type" value="Genomic_DNA"/>
</dbReference>
<organism evidence="3 4">
    <name type="scientific">Eragrostis curvula</name>
    <name type="common">weeping love grass</name>
    <dbReference type="NCBI Taxonomy" id="38414"/>
    <lineage>
        <taxon>Eukaryota</taxon>
        <taxon>Viridiplantae</taxon>
        <taxon>Streptophyta</taxon>
        <taxon>Embryophyta</taxon>
        <taxon>Tracheophyta</taxon>
        <taxon>Spermatophyta</taxon>
        <taxon>Magnoliopsida</taxon>
        <taxon>Liliopsida</taxon>
        <taxon>Poales</taxon>
        <taxon>Poaceae</taxon>
        <taxon>PACMAD clade</taxon>
        <taxon>Chloridoideae</taxon>
        <taxon>Eragrostideae</taxon>
        <taxon>Eragrostidinae</taxon>
        <taxon>Eragrostis</taxon>
    </lineage>
</organism>
<reference evidence="3 4" key="1">
    <citation type="journal article" date="2019" name="Sci. Rep.">
        <title>A high-quality genome of Eragrostis curvula grass provides insights into Poaceae evolution and supports new strategies to enhance forage quality.</title>
        <authorList>
            <person name="Carballo J."/>
            <person name="Santos B.A.C.M."/>
            <person name="Zappacosta D."/>
            <person name="Garbus I."/>
            <person name="Selva J.P."/>
            <person name="Gallo C.A."/>
            <person name="Diaz A."/>
            <person name="Albertini E."/>
            <person name="Caccamo M."/>
            <person name="Echenique V."/>
        </authorList>
    </citation>
    <scope>NUCLEOTIDE SEQUENCE [LARGE SCALE GENOMIC DNA]</scope>
    <source>
        <strain evidence="4">cv. Victoria</strain>
        <tissue evidence="3">Leaf</tissue>
    </source>
</reference>
<dbReference type="OrthoDB" id="661637at2759"/>
<dbReference type="Gramene" id="TVU23659">
    <property type="protein sequence ID" value="TVU23659"/>
    <property type="gene ID" value="EJB05_26038"/>
</dbReference>
<proteinExistence type="predicted"/>
<evidence type="ECO:0000256" key="1">
    <source>
        <dbReference type="SAM" id="MobiDB-lite"/>
    </source>
</evidence>
<evidence type="ECO:0000313" key="3">
    <source>
        <dbReference type="EMBL" id="TVU23659.1"/>
    </source>
</evidence>
<name>A0A5J9UIP3_9POAL</name>
<sequence length="217" mass="24321">MACRGSCPPPSPSSSGVRSSLGMESPKSVVGCREMVRETVKLREPPVNHEVRLAQSKRFAEGALEHYNKRKKVKFELVDVLDCISMPEPPCFYTHTNFTARSSKIGSQEKVFFAELYHYPRRRVTITARSRKGGSQKEPSVAGRRPVRRGFAVTCCVPLGPDYTVGRKLLKRDDTSVVRKSTDFTYCYGCTEIVSHPKGEKYVAGHCNTPYAYEAMC</sequence>
<dbReference type="Proteomes" id="UP000324897">
    <property type="component" value="Chromosome 2"/>
</dbReference>
<feature type="region of interest" description="Disordered" evidence="1">
    <location>
        <begin position="1"/>
        <end position="26"/>
    </location>
</feature>
<accession>A0A5J9UIP3</accession>
<comment type="caution">
    <text evidence="3">The sequence shown here is derived from an EMBL/GenBank/DDBJ whole genome shotgun (WGS) entry which is preliminary data.</text>
</comment>
<dbReference type="InterPro" id="IPR022059">
    <property type="entry name" value="DUF3615"/>
</dbReference>